<evidence type="ECO:0000313" key="2">
    <source>
        <dbReference type="Proteomes" id="UP000020103"/>
    </source>
</evidence>
<dbReference type="Proteomes" id="UP000020103">
    <property type="component" value="Unassembled WGS sequence"/>
</dbReference>
<reference evidence="1 2" key="1">
    <citation type="submission" date="2013-12" db="EMBL/GenBank/DDBJ databases">
        <authorList>
            <person name="Madinger N."/>
            <person name="Lenaerts A."/>
            <person name="Ordway D."/>
            <person name="DeGroote M.A."/>
            <person name="Parker T."/>
            <person name="Sizemore C."/>
            <person name="Tallon L.J."/>
            <person name="Sadzewicz L.K."/>
            <person name="Sengamalay N."/>
            <person name="Fraser C.M."/>
            <person name="Hine E."/>
            <person name="Shefchek K.A."/>
            <person name="Das S.P."/>
            <person name="Tettelin H."/>
        </authorList>
    </citation>
    <scope>NUCLEOTIDE SEQUENCE [LARGE SCALE GENOMIC DNA]</scope>
    <source>
        <strain evidence="1 2">21</strain>
    </source>
</reference>
<accession>A0A829PXW8</accession>
<organism evidence="1 2">
    <name type="scientific">Mycobacteroides abscessus 21</name>
    <dbReference type="NCBI Taxonomy" id="1299324"/>
    <lineage>
        <taxon>Bacteria</taxon>
        <taxon>Bacillati</taxon>
        <taxon>Actinomycetota</taxon>
        <taxon>Actinomycetes</taxon>
        <taxon>Mycobacteriales</taxon>
        <taxon>Mycobacteriaceae</taxon>
        <taxon>Mycobacteroides</taxon>
        <taxon>Mycobacteroides abscessus</taxon>
    </lineage>
</organism>
<dbReference type="InterPro" id="IPR029057">
    <property type="entry name" value="PRTase-like"/>
</dbReference>
<evidence type="ECO:0008006" key="3">
    <source>
        <dbReference type="Google" id="ProtNLM"/>
    </source>
</evidence>
<dbReference type="Gene3D" id="3.40.50.2020">
    <property type="match status" value="1"/>
</dbReference>
<dbReference type="EMBL" id="JAOF01000001">
    <property type="protein sequence ID" value="EUA45027.1"/>
    <property type="molecule type" value="Genomic_DNA"/>
</dbReference>
<evidence type="ECO:0000313" key="1">
    <source>
        <dbReference type="EMBL" id="EUA45027.1"/>
    </source>
</evidence>
<proteinExistence type="predicted"/>
<comment type="caution">
    <text evidence="1">The sequence shown here is derived from an EMBL/GenBank/DDBJ whole genome shotgun (WGS) entry which is preliminary data.</text>
</comment>
<sequence>MIGVATVVDRDTGAAEAIRAEGVPYRYVLGLADLGLAGS</sequence>
<dbReference type="AlphaFoldDB" id="A0A829PXW8"/>
<gene>
    <name evidence="1" type="ORF">I543_4619</name>
</gene>
<protein>
    <recommendedName>
        <fullName evidence="3">Orotate phosphoribosyltransferase</fullName>
    </recommendedName>
</protein>
<name>A0A829PXW8_9MYCO</name>